<dbReference type="Proteomes" id="UP000436088">
    <property type="component" value="Unassembled WGS sequence"/>
</dbReference>
<keyword evidence="3" id="KW-1185">Reference proteome</keyword>
<feature type="region of interest" description="Disordered" evidence="1">
    <location>
        <begin position="245"/>
        <end position="314"/>
    </location>
</feature>
<name>A0A6A3A1C0_HIBSY</name>
<dbReference type="EMBL" id="VEPZ02001049">
    <property type="protein sequence ID" value="KAE8697813.1"/>
    <property type="molecule type" value="Genomic_DNA"/>
</dbReference>
<evidence type="ECO:0000256" key="1">
    <source>
        <dbReference type="SAM" id="MobiDB-lite"/>
    </source>
</evidence>
<comment type="caution">
    <text evidence="2">The sequence shown here is derived from an EMBL/GenBank/DDBJ whole genome shotgun (WGS) entry which is preliminary data.</text>
</comment>
<dbReference type="AlphaFoldDB" id="A0A6A3A1C0"/>
<dbReference type="PANTHER" id="PTHR33623">
    <property type="entry name" value="OS04G0572500 PROTEIN"/>
    <property type="match status" value="1"/>
</dbReference>
<organism evidence="2 3">
    <name type="scientific">Hibiscus syriacus</name>
    <name type="common">Rose of Sharon</name>
    <dbReference type="NCBI Taxonomy" id="106335"/>
    <lineage>
        <taxon>Eukaryota</taxon>
        <taxon>Viridiplantae</taxon>
        <taxon>Streptophyta</taxon>
        <taxon>Embryophyta</taxon>
        <taxon>Tracheophyta</taxon>
        <taxon>Spermatophyta</taxon>
        <taxon>Magnoliopsida</taxon>
        <taxon>eudicotyledons</taxon>
        <taxon>Gunneridae</taxon>
        <taxon>Pentapetalae</taxon>
        <taxon>rosids</taxon>
        <taxon>malvids</taxon>
        <taxon>Malvales</taxon>
        <taxon>Malvaceae</taxon>
        <taxon>Malvoideae</taxon>
        <taxon>Hibiscus</taxon>
    </lineage>
</organism>
<reference evidence="2" key="1">
    <citation type="submission" date="2019-09" db="EMBL/GenBank/DDBJ databases">
        <title>Draft genome information of white flower Hibiscus syriacus.</title>
        <authorList>
            <person name="Kim Y.-M."/>
        </authorList>
    </citation>
    <scope>NUCLEOTIDE SEQUENCE [LARGE SCALE GENOMIC DNA]</scope>
    <source>
        <strain evidence="2">YM2019G1</strain>
    </source>
</reference>
<protein>
    <submittedName>
        <fullName evidence="2">Detected protein of confused Function</fullName>
    </submittedName>
</protein>
<feature type="compositionally biased region" description="Acidic residues" evidence="1">
    <location>
        <begin position="302"/>
        <end position="311"/>
    </location>
</feature>
<dbReference type="OrthoDB" id="1918879at2759"/>
<accession>A0A6A3A1C0</accession>
<sequence>MAQKHLHELLQEDQEPFVLRNFIADRRCQLKKSSPKTHVQINKRKPITQISSFPSNFCKSACFFSFHDATIDPRKSPLFEFPSPVKSPCKSPATIFLHVPTRRSALLLEAALRIQKQSKTKNNGGSSGLFDSILKRLTHRNKNRKRGIGNDGGEVSTVGKNNPRQRKRLSEMEEQSGRPSSAVWSEKSMDLDTSCSCSHQSEDFEEIFSSKDGLQSNSAFASFDEHFCESPFHFVLQKSPSFTHRTPLFSSRTSSPKEDKENYETESYQKLQVEEEEEEKEQCSPVSVLDPSFEDDDKHVDDDDDDVDDDNVHENNGFDLECSFANIQRAKQQLLHKLRRFEKLVKLDPIELEKRMLELDDDEDDNDAIWDLDEEDKLENESVSSDSEMSIDVIIQEVLKSSFCNAAHLPDGMKRLVSDLVAKEETDIDRETVAKGVFKRLESWKDVKSNTIDMMVEQDFRRSEPDGWKGNQEQIKETASQLEYAIFGLLMEELSSELVCLTGI</sequence>
<evidence type="ECO:0000313" key="2">
    <source>
        <dbReference type="EMBL" id="KAE8697813.1"/>
    </source>
</evidence>
<feature type="region of interest" description="Disordered" evidence="1">
    <location>
        <begin position="140"/>
        <end position="187"/>
    </location>
</feature>
<proteinExistence type="predicted"/>
<evidence type="ECO:0000313" key="3">
    <source>
        <dbReference type="Proteomes" id="UP000436088"/>
    </source>
</evidence>
<feature type="compositionally biased region" description="Polar residues" evidence="1">
    <location>
        <begin position="245"/>
        <end position="254"/>
    </location>
</feature>
<gene>
    <name evidence="2" type="ORF">F3Y22_tig00110610pilonHSYRG00505</name>
</gene>
<dbReference type="PANTHER" id="PTHR33623:SF5">
    <property type="entry name" value="HISTONE-LYSINE N-METHYLTRANSFERASE SETD1B-LIKE PROTEIN"/>
    <property type="match status" value="1"/>
</dbReference>